<evidence type="ECO:0000313" key="3">
    <source>
        <dbReference type="EMBL" id="EJT77007.1"/>
    </source>
</evidence>
<dbReference type="OrthoDB" id="412788at2759"/>
<reference evidence="5" key="1">
    <citation type="submission" date="2010-07" db="EMBL/GenBank/DDBJ databases">
        <title>The genome sequence of Gaeumannomyces graminis var. tritici strain R3-111a-1.</title>
        <authorList>
            <consortium name="The Broad Institute Genome Sequencing Platform"/>
            <person name="Ma L.-J."/>
            <person name="Dead R."/>
            <person name="Young S."/>
            <person name="Zeng Q."/>
            <person name="Koehrsen M."/>
            <person name="Alvarado L."/>
            <person name="Berlin A."/>
            <person name="Chapman S.B."/>
            <person name="Chen Z."/>
            <person name="Freedman E."/>
            <person name="Gellesch M."/>
            <person name="Goldberg J."/>
            <person name="Griggs A."/>
            <person name="Gujja S."/>
            <person name="Heilman E.R."/>
            <person name="Heiman D."/>
            <person name="Hepburn T."/>
            <person name="Howarth C."/>
            <person name="Jen D."/>
            <person name="Larson L."/>
            <person name="Mehta T."/>
            <person name="Neiman D."/>
            <person name="Pearson M."/>
            <person name="Roberts A."/>
            <person name="Saif S."/>
            <person name="Shea T."/>
            <person name="Shenoy N."/>
            <person name="Sisk P."/>
            <person name="Stolte C."/>
            <person name="Sykes S."/>
            <person name="Walk T."/>
            <person name="White J."/>
            <person name="Yandava C."/>
            <person name="Haas B."/>
            <person name="Nusbaum C."/>
            <person name="Birren B."/>
        </authorList>
    </citation>
    <scope>NUCLEOTIDE SEQUENCE [LARGE SCALE GENOMIC DNA]</scope>
    <source>
        <strain evidence="5">R3-111a-1</strain>
    </source>
</reference>
<dbReference type="HOGENOM" id="CLU_042688_3_0_1"/>
<evidence type="ECO:0000313" key="4">
    <source>
        <dbReference type="EnsemblFungi" id="EJT77007"/>
    </source>
</evidence>
<evidence type="ECO:0008006" key="6">
    <source>
        <dbReference type="Google" id="ProtNLM"/>
    </source>
</evidence>
<dbReference type="EnsemblFungi" id="EJT77007">
    <property type="protein sequence ID" value="EJT77007"/>
    <property type="gene ID" value="GGTG_06921"/>
</dbReference>
<dbReference type="PANTHER" id="PTHR34598:SF3">
    <property type="entry name" value="OXIDOREDUCTASE AN1597"/>
    <property type="match status" value="1"/>
</dbReference>
<dbReference type="InterPro" id="IPR044053">
    <property type="entry name" value="AsaB-like"/>
</dbReference>
<reference evidence="3" key="2">
    <citation type="submission" date="2010-07" db="EMBL/GenBank/DDBJ databases">
        <authorList>
            <consortium name="The Broad Institute Genome Sequencing Platform"/>
            <consortium name="Broad Institute Genome Sequencing Center for Infectious Disease"/>
            <person name="Ma L.-J."/>
            <person name="Dead R."/>
            <person name="Young S."/>
            <person name="Zeng Q."/>
            <person name="Koehrsen M."/>
            <person name="Alvarado L."/>
            <person name="Berlin A."/>
            <person name="Chapman S.B."/>
            <person name="Chen Z."/>
            <person name="Freedman E."/>
            <person name="Gellesch M."/>
            <person name="Goldberg J."/>
            <person name="Griggs A."/>
            <person name="Gujja S."/>
            <person name="Heilman E.R."/>
            <person name="Heiman D."/>
            <person name="Hepburn T."/>
            <person name="Howarth C."/>
            <person name="Jen D."/>
            <person name="Larson L."/>
            <person name="Mehta T."/>
            <person name="Neiman D."/>
            <person name="Pearson M."/>
            <person name="Roberts A."/>
            <person name="Saif S."/>
            <person name="Shea T."/>
            <person name="Shenoy N."/>
            <person name="Sisk P."/>
            <person name="Stolte C."/>
            <person name="Sykes S."/>
            <person name="Walk T."/>
            <person name="White J."/>
            <person name="Yandava C."/>
            <person name="Haas B."/>
            <person name="Nusbaum C."/>
            <person name="Birren B."/>
        </authorList>
    </citation>
    <scope>NUCLEOTIDE SEQUENCE</scope>
    <source>
        <strain evidence="3">R3-111a-1</strain>
    </source>
</reference>
<dbReference type="VEuPathDB" id="FungiDB:GGTG_06921"/>
<dbReference type="PANTHER" id="PTHR34598">
    <property type="entry name" value="BLL6449 PROTEIN"/>
    <property type="match status" value="1"/>
</dbReference>
<dbReference type="GO" id="GO:0016491">
    <property type="term" value="F:oxidoreductase activity"/>
    <property type="evidence" value="ECO:0007669"/>
    <property type="project" value="InterPro"/>
</dbReference>
<reference evidence="3" key="3">
    <citation type="submission" date="2010-09" db="EMBL/GenBank/DDBJ databases">
        <title>Annotation of Gaeumannomyces graminis var. tritici R3-111a-1.</title>
        <authorList>
            <consortium name="The Broad Institute Genome Sequencing Platform"/>
            <person name="Ma L.-J."/>
            <person name="Dead R."/>
            <person name="Young S.K."/>
            <person name="Zeng Q."/>
            <person name="Gargeya S."/>
            <person name="Fitzgerald M."/>
            <person name="Haas B."/>
            <person name="Abouelleil A."/>
            <person name="Alvarado L."/>
            <person name="Arachchi H.M."/>
            <person name="Berlin A."/>
            <person name="Brown A."/>
            <person name="Chapman S.B."/>
            <person name="Chen Z."/>
            <person name="Dunbar C."/>
            <person name="Freedman E."/>
            <person name="Gearin G."/>
            <person name="Gellesch M."/>
            <person name="Goldberg J."/>
            <person name="Griggs A."/>
            <person name="Gujja S."/>
            <person name="Heiman D."/>
            <person name="Howarth C."/>
            <person name="Larson L."/>
            <person name="Lui A."/>
            <person name="MacDonald P.J.P."/>
            <person name="Mehta T."/>
            <person name="Montmayeur A."/>
            <person name="Murphy C."/>
            <person name="Neiman D."/>
            <person name="Pearson M."/>
            <person name="Priest M."/>
            <person name="Roberts A."/>
            <person name="Saif S."/>
            <person name="Shea T."/>
            <person name="Shenoy N."/>
            <person name="Sisk P."/>
            <person name="Stolte C."/>
            <person name="Sykes S."/>
            <person name="Yandava C."/>
            <person name="Wortman J."/>
            <person name="Nusbaum C."/>
            <person name="Birren B."/>
        </authorList>
    </citation>
    <scope>NUCLEOTIDE SEQUENCE</scope>
    <source>
        <strain evidence="3">R3-111a-1</strain>
    </source>
</reference>
<dbReference type="AlphaFoldDB" id="J3P074"/>
<dbReference type="GeneID" id="20347379"/>
<comment type="similarity">
    <text evidence="1">Belongs to the asaB hydroxylase/desaturase family.</text>
</comment>
<accession>J3P074</accession>
<dbReference type="EMBL" id="GL385397">
    <property type="protein sequence ID" value="EJT77007.1"/>
    <property type="molecule type" value="Genomic_DNA"/>
</dbReference>
<evidence type="ECO:0000256" key="2">
    <source>
        <dbReference type="SAM" id="MobiDB-lite"/>
    </source>
</evidence>
<feature type="region of interest" description="Disordered" evidence="2">
    <location>
        <begin position="118"/>
        <end position="142"/>
    </location>
</feature>
<organism evidence="3">
    <name type="scientific">Gaeumannomyces tritici (strain R3-111a-1)</name>
    <name type="common">Wheat and barley take-all root rot fungus</name>
    <name type="synonym">Gaeumannomyces graminis var. tritici</name>
    <dbReference type="NCBI Taxonomy" id="644352"/>
    <lineage>
        <taxon>Eukaryota</taxon>
        <taxon>Fungi</taxon>
        <taxon>Dikarya</taxon>
        <taxon>Ascomycota</taxon>
        <taxon>Pezizomycotina</taxon>
        <taxon>Sordariomycetes</taxon>
        <taxon>Sordariomycetidae</taxon>
        <taxon>Magnaporthales</taxon>
        <taxon>Magnaporthaceae</taxon>
        <taxon>Gaeumannomyces</taxon>
    </lineage>
</organism>
<reference evidence="4" key="4">
    <citation type="journal article" date="2015" name="G3 (Bethesda)">
        <title>Genome sequences of three phytopathogenic species of the Magnaporthaceae family of fungi.</title>
        <authorList>
            <person name="Okagaki L.H."/>
            <person name="Nunes C.C."/>
            <person name="Sailsbery J."/>
            <person name="Clay B."/>
            <person name="Brown D."/>
            <person name="John T."/>
            <person name="Oh Y."/>
            <person name="Young N."/>
            <person name="Fitzgerald M."/>
            <person name="Haas B.J."/>
            <person name="Zeng Q."/>
            <person name="Young S."/>
            <person name="Adiconis X."/>
            <person name="Fan L."/>
            <person name="Levin J.Z."/>
            <person name="Mitchell T.K."/>
            <person name="Okubara P.A."/>
            <person name="Farman M.L."/>
            <person name="Kohn L.M."/>
            <person name="Birren B."/>
            <person name="Ma L.-J."/>
            <person name="Dean R.A."/>
        </authorList>
    </citation>
    <scope>NUCLEOTIDE SEQUENCE</scope>
    <source>
        <strain evidence="4">R3-111a-1</strain>
    </source>
</reference>
<dbReference type="STRING" id="644352.J3P074"/>
<evidence type="ECO:0000313" key="5">
    <source>
        <dbReference type="Proteomes" id="UP000006039"/>
    </source>
</evidence>
<keyword evidence="5" id="KW-1185">Reference proteome</keyword>
<dbReference type="RefSeq" id="XP_009223007.1">
    <property type="nucleotide sequence ID" value="XM_009224743.1"/>
</dbReference>
<dbReference type="NCBIfam" id="NF041278">
    <property type="entry name" value="CmcJ_NvfI_EfuI"/>
    <property type="match status" value="1"/>
</dbReference>
<protein>
    <recommendedName>
        <fullName evidence="6">Methyltransferase</fullName>
    </recommendedName>
</protein>
<gene>
    <name evidence="4" type="primary">20347379</name>
    <name evidence="3" type="ORF">GGTG_06921</name>
</gene>
<sequence>MSSTSLTWTLCFYSEPANMSGPEYIAETQTLPGTRNYEHNRVKVPIWDIRGEEHKFNLDEHSFLALPQAFSPGAEFEGDEGMARSYLPWVRDLVLKTVAGSTGVFIFDHTVRRASAAKSPRRQVRKMHVDQSPGGALGRARRHLPASERAAVESGCVRFRIVNVWRPLGPGEVADHPLVFADCRTVAQEDLVPVRQVYPDYVGETYAVRHGPGQRYHYWSRMGPRDVLLLQCFDSSRSGGGDRGAGGQCANGSFELHEPLEEPCLRESIEPSFAPTRATRSRLRPF</sequence>
<evidence type="ECO:0000256" key="1">
    <source>
        <dbReference type="ARBA" id="ARBA00023604"/>
    </source>
</evidence>
<dbReference type="Proteomes" id="UP000006039">
    <property type="component" value="Unassembled WGS sequence"/>
</dbReference>
<name>J3P074_GAET3</name>
<proteinExistence type="inferred from homology"/>
<reference evidence="4" key="5">
    <citation type="submission" date="2018-04" db="UniProtKB">
        <authorList>
            <consortium name="EnsemblFungi"/>
        </authorList>
    </citation>
    <scope>IDENTIFICATION</scope>
    <source>
        <strain evidence="4">R3-111a-1</strain>
    </source>
</reference>
<dbReference type="eggNOG" id="ENOG502RZMU">
    <property type="taxonomic scope" value="Eukaryota"/>
</dbReference>